<comment type="caution">
    <text evidence="1">The sequence shown here is derived from an EMBL/GenBank/DDBJ whole genome shotgun (WGS) entry which is preliminary data.</text>
</comment>
<dbReference type="EMBL" id="CM044703">
    <property type="protein sequence ID" value="KAI5670379.1"/>
    <property type="molecule type" value="Genomic_DNA"/>
</dbReference>
<sequence length="548" mass="60192">MGDECGVSDKSSGVPRSESKNLAGEKRASAELEERSEFAQKRLKMRDLESVLRAEERTGTETELLAVNHAPREIDLNAHIGFPSNSVAEDNMACAKESNPLPYSDKQEMESDFNTLGFGLDLNAREISSSINHNSFHPYKNHEHPKSKDDSECASSVGPLEEKDPLKVWKEMKQNGFLSSSHGGVPMPKPRARKNKNDGMKRKMELAKKEQVDRFAKIAAPTGLLNGLNPGIINHVRNSKQVHSIIEALVRSERTENCGAGSKESGQTKSVAKEFCEEKDLNLFRVYHEAGITSTFPGSRQTNASLLNSSSSLNSELSGGDDESCMIDVRAFGSGNCVYHPNLEAEDDVLALKLSSSAAMASENASSLSNEDSANLTSVTSLSVKAANIASQWLELILQDIKGRLAALRRSKKRVRAVMQTELPFLLSKEFPSVQENDSCIKKSSTLGHSDHATADAHLAKWNALFDQMDKTLSEEERQLEGWLNQVKEMQLHCEKGLLKYNAIYGLPHSGASEIDCRLYKADSSDMDMAVRAAAASIYSTCNYLSSI</sequence>
<gene>
    <name evidence="1" type="ORF">M9H77_10743</name>
</gene>
<name>A0ACC0BCK1_CATRO</name>
<proteinExistence type="predicted"/>
<organism evidence="1 2">
    <name type="scientific">Catharanthus roseus</name>
    <name type="common">Madagascar periwinkle</name>
    <name type="synonym">Vinca rosea</name>
    <dbReference type="NCBI Taxonomy" id="4058"/>
    <lineage>
        <taxon>Eukaryota</taxon>
        <taxon>Viridiplantae</taxon>
        <taxon>Streptophyta</taxon>
        <taxon>Embryophyta</taxon>
        <taxon>Tracheophyta</taxon>
        <taxon>Spermatophyta</taxon>
        <taxon>Magnoliopsida</taxon>
        <taxon>eudicotyledons</taxon>
        <taxon>Gunneridae</taxon>
        <taxon>Pentapetalae</taxon>
        <taxon>asterids</taxon>
        <taxon>lamiids</taxon>
        <taxon>Gentianales</taxon>
        <taxon>Apocynaceae</taxon>
        <taxon>Rauvolfioideae</taxon>
        <taxon>Vinceae</taxon>
        <taxon>Catharanthinae</taxon>
        <taxon>Catharanthus</taxon>
    </lineage>
</organism>
<keyword evidence="2" id="KW-1185">Reference proteome</keyword>
<reference evidence="2" key="1">
    <citation type="journal article" date="2023" name="Nat. Plants">
        <title>Single-cell RNA sequencing provides a high-resolution roadmap for understanding the multicellular compartmentation of specialized metabolism.</title>
        <authorList>
            <person name="Sun S."/>
            <person name="Shen X."/>
            <person name="Li Y."/>
            <person name="Li Y."/>
            <person name="Wang S."/>
            <person name="Li R."/>
            <person name="Zhang H."/>
            <person name="Shen G."/>
            <person name="Guo B."/>
            <person name="Wei J."/>
            <person name="Xu J."/>
            <person name="St-Pierre B."/>
            <person name="Chen S."/>
            <person name="Sun C."/>
        </authorList>
    </citation>
    <scope>NUCLEOTIDE SEQUENCE [LARGE SCALE GENOMIC DNA]</scope>
</reference>
<accession>A0ACC0BCK1</accession>
<evidence type="ECO:0000313" key="2">
    <source>
        <dbReference type="Proteomes" id="UP001060085"/>
    </source>
</evidence>
<protein>
    <submittedName>
        <fullName evidence="1">Uncharacterized protein</fullName>
    </submittedName>
</protein>
<dbReference type="Proteomes" id="UP001060085">
    <property type="component" value="Linkage Group LG03"/>
</dbReference>
<evidence type="ECO:0000313" key="1">
    <source>
        <dbReference type="EMBL" id="KAI5670379.1"/>
    </source>
</evidence>